<keyword evidence="6" id="KW-1185">Reference proteome</keyword>
<dbReference type="InterPro" id="IPR046350">
    <property type="entry name" value="Cystatin_sf"/>
</dbReference>
<dbReference type="PANTHER" id="PTHR46186">
    <property type="entry name" value="CYSTATIN"/>
    <property type="match status" value="1"/>
</dbReference>
<dbReference type="SMART" id="SM00043">
    <property type="entry name" value="CY"/>
    <property type="match status" value="1"/>
</dbReference>
<dbReference type="AlphaFoldDB" id="A0A9P1ITN1"/>
<comment type="caution">
    <text evidence="5">The sequence shown here is derived from an EMBL/GenBank/DDBJ whole genome shotgun (WGS) entry which is preliminary data.</text>
</comment>
<protein>
    <recommendedName>
        <fullName evidence="4">Cystatin domain-containing protein</fullName>
    </recommendedName>
</protein>
<evidence type="ECO:0000256" key="1">
    <source>
        <dbReference type="ARBA" id="ARBA00009403"/>
    </source>
</evidence>
<evidence type="ECO:0000256" key="3">
    <source>
        <dbReference type="ARBA" id="ARBA00022704"/>
    </source>
</evidence>
<dbReference type="GO" id="GO:0031982">
    <property type="term" value="C:vesicle"/>
    <property type="evidence" value="ECO:0007669"/>
    <property type="project" value="TreeGrafter"/>
</dbReference>
<dbReference type="Proteomes" id="UP001152747">
    <property type="component" value="Unassembled WGS sequence"/>
</dbReference>
<keyword evidence="3" id="KW-0789">Thiol protease inhibitor</keyword>
<evidence type="ECO:0000313" key="5">
    <source>
        <dbReference type="EMBL" id="CAI5450859.1"/>
    </source>
</evidence>
<proteinExistence type="inferred from homology"/>
<dbReference type="GO" id="GO:0004869">
    <property type="term" value="F:cysteine-type endopeptidase inhibitor activity"/>
    <property type="evidence" value="ECO:0007669"/>
    <property type="project" value="UniProtKB-KW"/>
</dbReference>
<dbReference type="EMBL" id="CANHGI010000005">
    <property type="protein sequence ID" value="CAI5450859.1"/>
    <property type="molecule type" value="Genomic_DNA"/>
</dbReference>
<dbReference type="Gene3D" id="3.10.450.10">
    <property type="match status" value="1"/>
</dbReference>
<keyword evidence="2" id="KW-0646">Protease inhibitor</keyword>
<dbReference type="GO" id="GO:0005737">
    <property type="term" value="C:cytoplasm"/>
    <property type="evidence" value="ECO:0007669"/>
    <property type="project" value="TreeGrafter"/>
</dbReference>
<dbReference type="GO" id="GO:0005615">
    <property type="term" value="C:extracellular space"/>
    <property type="evidence" value="ECO:0007669"/>
    <property type="project" value="TreeGrafter"/>
</dbReference>
<gene>
    <name evidence="5" type="ORF">CAMP_LOCUS13496</name>
</gene>
<dbReference type="OrthoDB" id="110606at2759"/>
<feature type="domain" description="Cystatin" evidence="4">
    <location>
        <begin position="1"/>
        <end position="116"/>
    </location>
</feature>
<dbReference type="SUPFAM" id="SSF54403">
    <property type="entry name" value="Cystatin/monellin"/>
    <property type="match status" value="1"/>
</dbReference>
<dbReference type="CDD" id="cd00042">
    <property type="entry name" value="CY"/>
    <property type="match status" value="1"/>
</dbReference>
<dbReference type="PANTHER" id="PTHR46186:SF2">
    <property type="entry name" value="CYSTATIN"/>
    <property type="match status" value="1"/>
</dbReference>
<comment type="similarity">
    <text evidence="1">Belongs to the cystatin family.</text>
</comment>
<dbReference type="InterPro" id="IPR000010">
    <property type="entry name" value="Cystatin_dom"/>
</dbReference>
<evidence type="ECO:0000256" key="2">
    <source>
        <dbReference type="ARBA" id="ARBA00022690"/>
    </source>
</evidence>
<organism evidence="5 6">
    <name type="scientific">Caenorhabditis angaria</name>
    <dbReference type="NCBI Taxonomy" id="860376"/>
    <lineage>
        <taxon>Eukaryota</taxon>
        <taxon>Metazoa</taxon>
        <taxon>Ecdysozoa</taxon>
        <taxon>Nematoda</taxon>
        <taxon>Chromadorea</taxon>
        <taxon>Rhabditida</taxon>
        <taxon>Rhabditina</taxon>
        <taxon>Rhabditomorpha</taxon>
        <taxon>Rhabditoidea</taxon>
        <taxon>Rhabditidae</taxon>
        <taxon>Peloderinae</taxon>
        <taxon>Caenorhabditis</taxon>
    </lineage>
</organism>
<name>A0A9P1ITN1_9PELO</name>
<sequence>MVGGHTEQDPTKKEYTDFAWKAVKGINDQASNNGPYYYVPIKVVKATTQVVAGLSTNLEVLVGESTCKKGELQAHEISASNCQAKEGGSRALYKVNIWEKPWENFEQFNVEKIRDVAANEQI</sequence>
<reference evidence="5" key="1">
    <citation type="submission" date="2022-11" db="EMBL/GenBank/DDBJ databases">
        <authorList>
            <person name="Kikuchi T."/>
        </authorList>
    </citation>
    <scope>NUCLEOTIDE SEQUENCE</scope>
    <source>
        <strain evidence="5">PS1010</strain>
    </source>
</reference>
<evidence type="ECO:0000313" key="6">
    <source>
        <dbReference type="Proteomes" id="UP001152747"/>
    </source>
</evidence>
<dbReference type="Pfam" id="PF00031">
    <property type="entry name" value="Cystatin"/>
    <property type="match status" value="1"/>
</dbReference>
<accession>A0A9P1ITN1</accession>
<evidence type="ECO:0000259" key="4">
    <source>
        <dbReference type="SMART" id="SM00043"/>
    </source>
</evidence>